<evidence type="ECO:0000256" key="15">
    <source>
        <dbReference type="RuleBase" id="RU000416"/>
    </source>
</evidence>
<evidence type="ECO:0000256" key="16">
    <source>
        <dbReference type="RuleBase" id="RU000417"/>
    </source>
</evidence>
<dbReference type="InterPro" id="IPR001525">
    <property type="entry name" value="C5_MeTfrase"/>
</dbReference>
<dbReference type="CDD" id="cd04760">
    <property type="entry name" value="BAH_Dnmt1_I"/>
    <property type="match status" value="1"/>
</dbReference>
<dbReference type="PIRSF" id="PIRSF037404">
    <property type="entry name" value="DNMT1"/>
    <property type="match status" value="1"/>
</dbReference>
<feature type="compositionally biased region" description="Basic and acidic residues" evidence="17">
    <location>
        <begin position="281"/>
        <end position="301"/>
    </location>
</feature>
<feature type="active site" evidence="12 14">
    <location>
        <position position="1197"/>
    </location>
</feature>
<dbReference type="FunFam" id="1.10.10.2230:FF:000001">
    <property type="entry name" value="DNA (cytosine-5)-methyltransferase"/>
    <property type="match status" value="1"/>
</dbReference>
<dbReference type="Gene3D" id="3.90.120.10">
    <property type="entry name" value="DNA Methylase, subunit A, domain 2"/>
    <property type="match status" value="1"/>
</dbReference>
<evidence type="ECO:0000256" key="9">
    <source>
        <dbReference type="ARBA" id="ARBA00023125"/>
    </source>
</evidence>
<feature type="compositionally biased region" description="Basic and acidic residues" evidence="17">
    <location>
        <begin position="150"/>
        <end position="164"/>
    </location>
</feature>
<keyword evidence="6" id="KW-0677">Repeat</keyword>
<dbReference type="GO" id="GO:0008270">
    <property type="term" value="F:zinc ion binding"/>
    <property type="evidence" value="ECO:0007669"/>
    <property type="project" value="UniProtKB-KW"/>
</dbReference>
<evidence type="ECO:0000259" key="19">
    <source>
        <dbReference type="PROSITE" id="PS51058"/>
    </source>
</evidence>
<dbReference type="NCBIfam" id="TIGR00675">
    <property type="entry name" value="dcm"/>
    <property type="match status" value="1"/>
</dbReference>
<dbReference type="FunFam" id="3.90.120.10:FF:000001">
    <property type="entry name" value="DNA (cytosine-5)-methyltransferase"/>
    <property type="match status" value="1"/>
</dbReference>
<dbReference type="PRINTS" id="PR00105">
    <property type="entry name" value="C5METTRFRASE"/>
</dbReference>
<dbReference type="GO" id="GO:0044027">
    <property type="term" value="P:negative regulation of gene expression via chromosomal CpG island methylation"/>
    <property type="evidence" value="ECO:0007669"/>
    <property type="project" value="TreeGrafter"/>
</dbReference>
<dbReference type="GO" id="GO:0005634">
    <property type="term" value="C:nucleus"/>
    <property type="evidence" value="ECO:0007669"/>
    <property type="project" value="UniProtKB-SubCell"/>
</dbReference>
<dbReference type="GO" id="GO:0006346">
    <property type="term" value="P:DNA methylation-dependent constitutive heterochromatin formation"/>
    <property type="evidence" value="ECO:0007669"/>
    <property type="project" value="InterPro"/>
</dbReference>
<organism evidence="20">
    <name type="scientific">Octopus vulgaris</name>
    <name type="common">Common octopus</name>
    <dbReference type="NCBI Taxonomy" id="6645"/>
    <lineage>
        <taxon>Eukaryota</taxon>
        <taxon>Metazoa</taxon>
        <taxon>Spiralia</taxon>
        <taxon>Lophotrochozoa</taxon>
        <taxon>Mollusca</taxon>
        <taxon>Cephalopoda</taxon>
        <taxon>Coleoidea</taxon>
        <taxon>Octopodiformes</taxon>
        <taxon>Octopoda</taxon>
        <taxon>Incirrata</taxon>
        <taxon>Octopodidae</taxon>
        <taxon>Octopus</taxon>
    </lineage>
</organism>
<dbReference type="InterPro" id="IPR050390">
    <property type="entry name" value="C5-Methyltransferase"/>
</dbReference>
<dbReference type="GO" id="GO:0003677">
    <property type="term" value="F:DNA binding"/>
    <property type="evidence" value="ECO:0007669"/>
    <property type="project" value="UniProtKB-KW"/>
</dbReference>
<dbReference type="EMBL" id="KY986712">
    <property type="protein sequence ID" value="AWJ58230.1"/>
    <property type="molecule type" value="mRNA"/>
</dbReference>
<dbReference type="SUPFAM" id="SSF53335">
    <property type="entry name" value="S-adenosyl-L-methionine-dependent methyltransferases"/>
    <property type="match status" value="1"/>
</dbReference>
<evidence type="ECO:0000256" key="6">
    <source>
        <dbReference type="ARBA" id="ARBA00022737"/>
    </source>
</evidence>
<proteinExistence type="evidence at transcript level"/>
<dbReference type="Pfam" id="PF12047">
    <property type="entry name" value="DNMT1-RFD"/>
    <property type="match status" value="1"/>
</dbReference>
<feature type="domain" description="CXXC-type" evidence="19">
    <location>
        <begin position="610"/>
        <end position="656"/>
    </location>
</feature>
<name>A0A4Y1LT22_OCTVU</name>
<keyword evidence="5" id="KW-0479">Metal-binding</keyword>
<evidence type="ECO:0000256" key="8">
    <source>
        <dbReference type="ARBA" id="ARBA00022833"/>
    </source>
</evidence>
<dbReference type="PROSITE" id="PS51038">
    <property type="entry name" value="BAH"/>
    <property type="match status" value="2"/>
</dbReference>
<comment type="similarity">
    <text evidence="11 14 15">Belongs to the class I-like SAM-binding methyltransferase superfamily. C5-methyltransferase family.</text>
</comment>
<evidence type="ECO:0000256" key="4">
    <source>
        <dbReference type="ARBA" id="ARBA00022691"/>
    </source>
</evidence>
<dbReference type="InterPro" id="IPR022702">
    <property type="entry name" value="Cytosine_MeTrfase1_RFD"/>
</dbReference>
<feature type="domain" description="BAH" evidence="18">
    <location>
        <begin position="945"/>
        <end position="1074"/>
    </location>
</feature>
<dbReference type="Pfam" id="PF01426">
    <property type="entry name" value="BAH"/>
    <property type="match status" value="2"/>
</dbReference>
<gene>
    <name evidence="20" type="primary">Dnmt1</name>
</gene>
<protein>
    <recommendedName>
        <fullName evidence="11">DNA (cytosine-5)-methyltransferase</fullName>
        <ecNumber evidence="11">2.1.1.37</ecNumber>
    </recommendedName>
</protein>
<evidence type="ECO:0000256" key="11">
    <source>
        <dbReference type="PIRNR" id="PIRNR037404"/>
    </source>
</evidence>
<keyword evidence="8" id="KW-0862">Zinc</keyword>
<evidence type="ECO:0000256" key="3">
    <source>
        <dbReference type="ARBA" id="ARBA00022679"/>
    </source>
</evidence>
<dbReference type="PROSITE" id="PS00095">
    <property type="entry name" value="C5_MTASE_2"/>
    <property type="match status" value="1"/>
</dbReference>
<keyword evidence="3 11" id="KW-0808">Transferase</keyword>
<dbReference type="Gene3D" id="3.40.50.150">
    <property type="entry name" value="Vaccinia Virus protein VP39"/>
    <property type="match status" value="1"/>
</dbReference>
<dbReference type="InterPro" id="IPR018117">
    <property type="entry name" value="C5_DNA_meth_AS"/>
</dbReference>
<dbReference type="GO" id="GO:0032259">
    <property type="term" value="P:methylation"/>
    <property type="evidence" value="ECO:0007669"/>
    <property type="project" value="UniProtKB-KW"/>
</dbReference>
<evidence type="ECO:0000256" key="17">
    <source>
        <dbReference type="SAM" id="MobiDB-lite"/>
    </source>
</evidence>
<keyword evidence="2 11" id="KW-0489">Methyltransferase</keyword>
<dbReference type="Pfam" id="PF00145">
    <property type="entry name" value="DNA_methylase"/>
    <property type="match status" value="1"/>
</dbReference>
<evidence type="ECO:0000313" key="20">
    <source>
        <dbReference type="EMBL" id="AWJ58230.1"/>
    </source>
</evidence>
<keyword evidence="10 11" id="KW-0539">Nucleus</keyword>
<keyword evidence="7 13" id="KW-0863">Zinc-finger</keyword>
<accession>A0A4Y1LT22</accession>
<evidence type="ECO:0000256" key="14">
    <source>
        <dbReference type="PROSITE-ProRule" id="PRU01016"/>
    </source>
</evidence>
<feature type="region of interest" description="Disordered" evidence="17">
    <location>
        <begin position="92"/>
        <end position="312"/>
    </location>
</feature>
<sequence>MPSRTSSISKTTISSPKLRESNKIVKDLQSKFQTGDITEVDYWNQLCEKFSHVLTGAAKDEIQALETELEEELLTIKGFCKKMEDILQPLLSNTLPKVPSLKPVLVKPQEVTKDDTTPASKRSAEKKNGISDSAENDEEVEPGLSPSKMGKTDEKDDNCEKKESTSVATDAITNDNIQSSPPTTRRNGQSSNGRNENGVEENGLKITNGHSTEDDVKFPEAVPSSEPTGNDKNPPTTPESRKSKSKRTRSSGIQPSITSMFERIPEKRKASDDDEENSGVKQEEKKIKTSEINGKNDENKETSSVQNADTKLTKEQVTPIKCRGCKQLLDDPELVLFHGDPPDAVEEFIALTDTKLSVFSGNDDEVSSFDERPQHKLSNFSVYDKATHLCAFDTGLIEKNVELYFSGVVKPIYDENPSADGGVPCKTMGPINEWWTAGFDGGENSLIGFTTAYADYILMSPSKIYSPFMDIMREKIYLSKIAIEFLQSNLDATYEDLLNKIQITVPPNGITNIPTEDALLRHAQFVVDQIQSYDEAADDDEALLITTPCMRALIKLSGVTLGKRRALRKQLREPKVKSKDTQTMAATTSLVRNIFDSMFQGQIDDNGFSSASRRKRCGICEVCQQPDCGKCNACRDMIKFGGSGRSKQCCVQRRCPNIAVAEADEDEIQSDDDENIVKKGDDSEKPIRHVASRNTKTKLEWVGEPVKTTPTNIYYNAVTINGKKVCVGDCVAVKPANPTVPMYIAKVAYMWEDKFKEKKFHALWFCRGSDTILGETADPFELFLVDDCEDSCLEYTISKVNVVYKSIPSDWAMLGGTDEDTNFNNNDSKTFYYQKWYDPELARFEDIPEDSNSSEMNSHKFCSSCSRLETLRKKETPCLGEQLENGSKESSRLYYKSVKRDSIEYKLGDCCYVEPSAFSFNVKHVPQKKPKAEKREFDDDAYTEAYRKSSDYIKGSNEYVPQPFHIGRITEIFCRKVSNSRLMDLTDIKIKITKFYRPENTHKGPAASYQADLNVLYWSNEEVTVDFKTVSGRCTVVYSENLKVDKDTYFMGAVDRFYFTEAYNREKRSFEDPPNVACLMGDKGKGKGKGKTKSKSKCLPDEIEPTVPPLAALDVFAGCGGLSEGLHQAGIAKSHWAIEKMEMAAQAFRLNNPGCTVFTDDCNLLLQLAMKGIEKTSKGQKLPKKGEVELLCGGPPCQGFSGMNRFNYRDYSKFKNSLIASYLSYCDFYRPRFFVLENVRNFVSFKKSMVLKLTLRCLTQMGYQCTFGVLQAGNYGVAQTRRRAIILAAAPGEKLPFYPDPLHVFAPRGMQLSVVVDDKKYNSTITRNGSAPFRTITVRDTMSDLPEIRNGDKEEEIQYNGEPYSHFQRLIRGKQHQPILRDHICKEMSPLVHARMQHIPLCPGADWRDLPNVVVKLSDGNKTKKLHYSHHDKRNGKGPNNQLRGVCACAPEGKCDPMDRQFNTLIPWCLPHTGNRHNHWAGLYGRVVWDGFFSTTVTNPEPMGKQGRVLHPEQHRVVSVRECARSQGFPDTYRFFGSILDKHRQVGNAVPPPMSRQIGFEIKKSLLWRLQNSAEQKPEEQSKMQN</sequence>
<evidence type="ECO:0000256" key="5">
    <source>
        <dbReference type="ARBA" id="ARBA00022723"/>
    </source>
</evidence>
<evidence type="ECO:0000256" key="2">
    <source>
        <dbReference type="ARBA" id="ARBA00022603"/>
    </source>
</evidence>
<dbReference type="GO" id="GO:0003886">
    <property type="term" value="F:DNA (cytosine-5-)-methyltransferase activity"/>
    <property type="evidence" value="ECO:0007669"/>
    <property type="project" value="UniProtKB-UniRule"/>
</dbReference>
<dbReference type="FunFam" id="3.40.50.150:FF:000036">
    <property type="entry name" value="DNA (cytosine-5)-methyltransferase"/>
    <property type="match status" value="1"/>
</dbReference>
<dbReference type="PROSITE" id="PS00094">
    <property type="entry name" value="C5_MTASE_1"/>
    <property type="match status" value="1"/>
</dbReference>
<dbReference type="PANTHER" id="PTHR10629">
    <property type="entry name" value="CYTOSINE-SPECIFIC METHYLTRANSFERASE"/>
    <property type="match status" value="1"/>
</dbReference>
<dbReference type="Gene3D" id="1.10.10.2230">
    <property type="match status" value="1"/>
</dbReference>
<evidence type="ECO:0000259" key="18">
    <source>
        <dbReference type="PROSITE" id="PS51038"/>
    </source>
</evidence>
<dbReference type="EC" id="2.1.1.37" evidence="11"/>
<comment type="subcellular location">
    <subcellularLocation>
        <location evidence="1 11">Nucleus</location>
    </subcellularLocation>
</comment>
<dbReference type="PROSITE" id="PS51058">
    <property type="entry name" value="ZF_CXXC"/>
    <property type="match status" value="1"/>
</dbReference>
<evidence type="ECO:0000256" key="7">
    <source>
        <dbReference type="ARBA" id="ARBA00022771"/>
    </source>
</evidence>
<dbReference type="Gene3D" id="2.30.30.490">
    <property type="match status" value="2"/>
</dbReference>
<feature type="compositionally biased region" description="Polar residues" evidence="17">
    <location>
        <begin position="165"/>
        <end position="191"/>
    </location>
</feature>
<dbReference type="InterPro" id="IPR031303">
    <property type="entry name" value="C5_meth_CS"/>
</dbReference>
<keyword evidence="9 11" id="KW-0238">DNA-binding</keyword>
<evidence type="ECO:0000256" key="13">
    <source>
        <dbReference type="PROSITE-ProRule" id="PRU00509"/>
    </source>
</evidence>
<dbReference type="InterPro" id="IPR002857">
    <property type="entry name" value="Znf_CXXC"/>
</dbReference>
<dbReference type="InterPro" id="IPR029063">
    <property type="entry name" value="SAM-dependent_MTases_sf"/>
</dbReference>
<comment type="catalytic activity">
    <reaction evidence="11 16">
        <text>a 2'-deoxycytidine in DNA + S-adenosyl-L-methionine = a 5-methyl-2'-deoxycytidine in DNA + S-adenosyl-L-homocysteine + H(+)</text>
        <dbReference type="Rhea" id="RHEA:13681"/>
        <dbReference type="Rhea" id="RHEA-COMP:11369"/>
        <dbReference type="Rhea" id="RHEA-COMP:11370"/>
        <dbReference type="ChEBI" id="CHEBI:15378"/>
        <dbReference type="ChEBI" id="CHEBI:57856"/>
        <dbReference type="ChEBI" id="CHEBI:59789"/>
        <dbReference type="ChEBI" id="CHEBI:85452"/>
        <dbReference type="ChEBI" id="CHEBI:85454"/>
        <dbReference type="EC" id="2.1.1.37"/>
    </reaction>
</comment>
<dbReference type="InterPro" id="IPR001025">
    <property type="entry name" value="BAH_dom"/>
</dbReference>
<dbReference type="GO" id="GO:0003682">
    <property type="term" value="F:chromatin binding"/>
    <property type="evidence" value="ECO:0007669"/>
    <property type="project" value="UniProtKB-UniRule"/>
</dbReference>
<evidence type="ECO:0000256" key="1">
    <source>
        <dbReference type="ARBA" id="ARBA00004123"/>
    </source>
</evidence>
<reference evidence="20" key="1">
    <citation type="submission" date="2017-04" db="EMBL/GenBank/DDBJ databases">
        <title>Nerve regeneration in the cephalopod mollusc Octopus vulgaris: a journey into morphological, cellular and molecular changes including epigenetic modifications.</title>
        <authorList>
            <person name="Imperadore P."/>
            <person name="Petrosino G."/>
            <person name="Sanges R."/>
            <person name="Fiorito G."/>
        </authorList>
    </citation>
    <scope>NUCLEOTIDE SEQUENCE</scope>
</reference>
<feature type="domain" description="BAH" evidence="18">
    <location>
        <begin position="723"/>
        <end position="848"/>
    </location>
</feature>
<dbReference type="SMART" id="SM00439">
    <property type="entry name" value="BAH"/>
    <property type="match status" value="2"/>
</dbReference>
<keyword evidence="4 11" id="KW-0949">S-adenosyl-L-methionine</keyword>
<dbReference type="Pfam" id="PF02008">
    <property type="entry name" value="zf-CXXC"/>
    <property type="match status" value="1"/>
</dbReference>
<feature type="compositionally biased region" description="Basic and acidic residues" evidence="17">
    <location>
        <begin position="110"/>
        <end position="129"/>
    </location>
</feature>
<evidence type="ECO:0000256" key="12">
    <source>
        <dbReference type="PIRSR" id="PIRSR037404-1"/>
    </source>
</evidence>
<dbReference type="PANTHER" id="PTHR10629:SF52">
    <property type="entry name" value="DNA (CYTOSINE-5)-METHYLTRANSFERASE 1"/>
    <property type="match status" value="1"/>
</dbReference>
<dbReference type="PROSITE" id="PS51679">
    <property type="entry name" value="SAM_MT_C5"/>
    <property type="match status" value="1"/>
</dbReference>
<evidence type="ECO:0000256" key="10">
    <source>
        <dbReference type="ARBA" id="ARBA00023242"/>
    </source>
</evidence>
<dbReference type="InterPro" id="IPR043151">
    <property type="entry name" value="BAH_sf"/>
</dbReference>